<gene>
    <name evidence="6 8" type="primary">ruvA</name>
    <name evidence="8" type="ORF">COT67_02960</name>
</gene>
<dbReference type="GO" id="GO:0005737">
    <property type="term" value="C:cytoplasm"/>
    <property type="evidence" value="ECO:0007669"/>
    <property type="project" value="UniProtKB-SubCell"/>
</dbReference>
<keyword evidence="3 6" id="KW-0238">DNA-binding</keyword>
<evidence type="ECO:0000256" key="6">
    <source>
        <dbReference type="HAMAP-Rule" id="MF_00031"/>
    </source>
</evidence>
<dbReference type="Gene3D" id="1.10.8.10">
    <property type="entry name" value="DNA helicase RuvA subunit, C-terminal domain"/>
    <property type="match status" value="1"/>
</dbReference>
<dbReference type="Pfam" id="PF07499">
    <property type="entry name" value="RuvA_C"/>
    <property type="match status" value="1"/>
</dbReference>
<dbReference type="SUPFAM" id="SSF50249">
    <property type="entry name" value="Nucleic acid-binding proteins"/>
    <property type="match status" value="1"/>
</dbReference>
<comment type="function">
    <text evidence="6">The RuvA-RuvB-RuvC complex processes Holliday junction (HJ) DNA during genetic recombination and DNA repair, while the RuvA-RuvB complex plays an important role in the rescue of blocked DNA replication forks via replication fork reversal (RFR). RuvA specifically binds to HJ cruciform DNA, conferring on it an open structure. The RuvB hexamer acts as an ATP-dependent pump, pulling dsDNA into and through the RuvAB complex. HJ branch migration allows RuvC to scan DNA until it finds its consensus sequence, where it cleaves and resolves the cruciform DNA.</text>
</comment>
<dbReference type="GO" id="GO:0048476">
    <property type="term" value="C:Holliday junction resolvase complex"/>
    <property type="evidence" value="ECO:0007669"/>
    <property type="project" value="UniProtKB-UniRule"/>
</dbReference>
<evidence type="ECO:0000256" key="1">
    <source>
        <dbReference type="ARBA" id="ARBA00022490"/>
    </source>
</evidence>
<comment type="subunit">
    <text evidence="6">Homotetramer. Forms an RuvA(8)-RuvB(12)-Holliday junction (HJ) complex. HJ DNA is sandwiched between 2 RuvA tetramers; dsDNA enters through RuvA and exits via RuvB. An RuvB hexamer assembles on each DNA strand where it exits the tetramer. Each RuvB hexamer is contacted by two RuvA subunits (via domain III) on 2 adjacent RuvB subunits; this complex drives branch migration. In the full resolvosome a probable DNA-RuvA(4)-RuvB(12)-RuvC(2) complex forms which resolves the HJ.</text>
</comment>
<comment type="domain">
    <text evidence="6">Has three domains with a flexible linker between the domains II and III and assumes an 'L' shape. Domain III is highly mobile and contacts RuvB.</text>
</comment>
<name>A0A2H0WKJ9_9BACT</name>
<keyword evidence="4 6" id="KW-0233">DNA recombination</keyword>
<dbReference type="SUPFAM" id="SSF46929">
    <property type="entry name" value="DNA helicase RuvA subunit, C-terminal domain"/>
    <property type="match status" value="1"/>
</dbReference>
<keyword evidence="2 6" id="KW-0227">DNA damage</keyword>
<keyword evidence="1 6" id="KW-0963">Cytoplasm</keyword>
<feature type="region of interest" description="Domain I" evidence="6">
    <location>
        <begin position="1"/>
        <end position="64"/>
    </location>
</feature>
<dbReference type="EMBL" id="PEZL01000044">
    <property type="protein sequence ID" value="PIS13214.1"/>
    <property type="molecule type" value="Genomic_DNA"/>
</dbReference>
<dbReference type="SUPFAM" id="SSF47781">
    <property type="entry name" value="RuvA domain 2-like"/>
    <property type="match status" value="1"/>
</dbReference>
<dbReference type="Pfam" id="PF01330">
    <property type="entry name" value="RuvA_N"/>
    <property type="match status" value="1"/>
</dbReference>
<evidence type="ECO:0000256" key="5">
    <source>
        <dbReference type="ARBA" id="ARBA00023204"/>
    </source>
</evidence>
<evidence type="ECO:0000313" key="9">
    <source>
        <dbReference type="Proteomes" id="UP000230353"/>
    </source>
</evidence>
<dbReference type="GO" id="GO:0005524">
    <property type="term" value="F:ATP binding"/>
    <property type="evidence" value="ECO:0007669"/>
    <property type="project" value="InterPro"/>
</dbReference>
<accession>A0A2H0WKJ9</accession>
<dbReference type="GO" id="GO:0009379">
    <property type="term" value="C:Holliday junction helicase complex"/>
    <property type="evidence" value="ECO:0007669"/>
    <property type="project" value="InterPro"/>
</dbReference>
<dbReference type="GO" id="GO:0006281">
    <property type="term" value="P:DNA repair"/>
    <property type="evidence" value="ECO:0007669"/>
    <property type="project" value="UniProtKB-UniRule"/>
</dbReference>
<feature type="region of interest" description="Domain III" evidence="6">
    <location>
        <begin position="148"/>
        <end position="192"/>
    </location>
</feature>
<comment type="caution">
    <text evidence="6">Lacks conserved residue(s) required for the propagation of feature annotation.</text>
</comment>
<evidence type="ECO:0000259" key="7">
    <source>
        <dbReference type="SMART" id="SM00278"/>
    </source>
</evidence>
<dbReference type="Proteomes" id="UP000230353">
    <property type="component" value="Unassembled WGS sequence"/>
</dbReference>
<feature type="domain" description="Helix-hairpin-helix DNA-binding motif class 1" evidence="7">
    <location>
        <begin position="108"/>
        <end position="127"/>
    </location>
</feature>
<dbReference type="CDD" id="cd14332">
    <property type="entry name" value="UBA_RuvA_C"/>
    <property type="match status" value="1"/>
</dbReference>
<comment type="caution">
    <text evidence="8">The sequence shown here is derived from an EMBL/GenBank/DDBJ whole genome shotgun (WGS) entry which is preliminary data.</text>
</comment>
<dbReference type="Gene3D" id="2.40.50.140">
    <property type="entry name" value="Nucleic acid-binding proteins"/>
    <property type="match status" value="1"/>
</dbReference>
<dbReference type="GO" id="GO:0000400">
    <property type="term" value="F:four-way junction DNA binding"/>
    <property type="evidence" value="ECO:0007669"/>
    <property type="project" value="UniProtKB-UniRule"/>
</dbReference>
<dbReference type="InterPro" id="IPR010994">
    <property type="entry name" value="RuvA_2-like"/>
</dbReference>
<dbReference type="Gene3D" id="1.10.150.20">
    <property type="entry name" value="5' to 3' exonuclease, C-terminal subdomain"/>
    <property type="match status" value="1"/>
</dbReference>
<reference evidence="9" key="1">
    <citation type="submission" date="2017-09" db="EMBL/GenBank/DDBJ databases">
        <title>Depth-based differentiation of microbial function through sediment-hosted aquifers and enrichment of novel symbionts in the deep terrestrial subsurface.</title>
        <authorList>
            <person name="Probst A.J."/>
            <person name="Ladd B."/>
            <person name="Jarett J.K."/>
            <person name="Geller-Mcgrath D.E."/>
            <person name="Sieber C.M.K."/>
            <person name="Emerson J.B."/>
            <person name="Anantharaman K."/>
            <person name="Thomas B.C."/>
            <person name="Malmstrom R."/>
            <person name="Stieglmeier M."/>
            <person name="Klingl A."/>
            <person name="Woyke T."/>
            <person name="Ryan C.M."/>
            <person name="Banfield J.F."/>
        </authorList>
    </citation>
    <scope>NUCLEOTIDE SEQUENCE [LARGE SCALE GENOMIC DNA]</scope>
</reference>
<dbReference type="NCBIfam" id="TIGR00084">
    <property type="entry name" value="ruvA"/>
    <property type="match status" value="1"/>
</dbReference>
<dbReference type="InterPro" id="IPR036267">
    <property type="entry name" value="RuvA_C_sf"/>
</dbReference>
<dbReference type="Pfam" id="PF14520">
    <property type="entry name" value="HHH_5"/>
    <property type="match status" value="1"/>
</dbReference>
<dbReference type="GO" id="GO:0009378">
    <property type="term" value="F:four-way junction helicase activity"/>
    <property type="evidence" value="ECO:0007669"/>
    <property type="project" value="InterPro"/>
</dbReference>
<sequence length="192" mass="21112">MISQLAGIIKFKTDKFILVDVGGVGYRVFVSFETQKKLPRKGEKVEIWTHLHVRENIMALYGFLNYAELEFFGSLIQISGIGPKSALAVLAVAPLDVLKKAVSSGDVSYLTKVSGVGKKLAEKIVLELRDKVGLKGAETKAGGLKEEEEAIEALQALGYSLKQSREALRDLPRDIEGTENIIKKALRQMHEA</sequence>
<dbReference type="InterPro" id="IPR011114">
    <property type="entry name" value="RuvA_C"/>
</dbReference>
<evidence type="ECO:0000313" key="8">
    <source>
        <dbReference type="EMBL" id="PIS13214.1"/>
    </source>
</evidence>
<keyword evidence="5 6" id="KW-0234">DNA repair</keyword>
<dbReference type="GO" id="GO:0006310">
    <property type="term" value="P:DNA recombination"/>
    <property type="evidence" value="ECO:0007669"/>
    <property type="project" value="UniProtKB-UniRule"/>
</dbReference>
<evidence type="ECO:0000256" key="3">
    <source>
        <dbReference type="ARBA" id="ARBA00023125"/>
    </source>
</evidence>
<dbReference type="HAMAP" id="MF_00031">
    <property type="entry name" value="DNA_HJ_migration_RuvA"/>
    <property type="match status" value="1"/>
</dbReference>
<dbReference type="SMART" id="SM00278">
    <property type="entry name" value="HhH1"/>
    <property type="match status" value="2"/>
</dbReference>
<dbReference type="AlphaFoldDB" id="A0A2H0WKJ9"/>
<organism evidence="8 9">
    <name type="scientific">Candidatus Tagabacteria bacterium CG09_land_8_20_14_0_10_41_14</name>
    <dbReference type="NCBI Taxonomy" id="1975021"/>
    <lineage>
        <taxon>Bacteria</taxon>
        <taxon>Candidatus Tagaibacteriota</taxon>
    </lineage>
</organism>
<evidence type="ECO:0000256" key="4">
    <source>
        <dbReference type="ARBA" id="ARBA00023172"/>
    </source>
</evidence>
<proteinExistence type="inferred from homology"/>
<evidence type="ECO:0000256" key="2">
    <source>
        <dbReference type="ARBA" id="ARBA00022763"/>
    </source>
</evidence>
<dbReference type="InterPro" id="IPR000085">
    <property type="entry name" value="RuvA"/>
</dbReference>
<comment type="subcellular location">
    <subcellularLocation>
        <location evidence="6">Cytoplasm</location>
    </subcellularLocation>
</comment>
<dbReference type="InterPro" id="IPR003583">
    <property type="entry name" value="Hlx-hairpin-Hlx_DNA-bd_motif"/>
</dbReference>
<dbReference type="InterPro" id="IPR013849">
    <property type="entry name" value="DNA_helicase_Holl-junc_RuvA_I"/>
</dbReference>
<dbReference type="InterPro" id="IPR012340">
    <property type="entry name" value="NA-bd_OB-fold"/>
</dbReference>
<feature type="domain" description="Helix-hairpin-helix DNA-binding motif class 1" evidence="7">
    <location>
        <begin position="73"/>
        <end position="92"/>
    </location>
</feature>
<comment type="similarity">
    <text evidence="6">Belongs to the RuvA family.</text>
</comment>
<protein>
    <recommendedName>
        <fullName evidence="6">Holliday junction branch migration complex subunit RuvA</fullName>
    </recommendedName>
</protein>